<feature type="compositionally biased region" description="Low complexity" evidence="1">
    <location>
        <begin position="422"/>
        <end position="443"/>
    </location>
</feature>
<feature type="region of interest" description="Disordered" evidence="1">
    <location>
        <begin position="422"/>
        <end position="449"/>
    </location>
</feature>
<feature type="region of interest" description="Disordered" evidence="1">
    <location>
        <begin position="336"/>
        <end position="381"/>
    </location>
</feature>
<feature type="domain" description="PPM-type phosphatase" evidence="2">
    <location>
        <begin position="252"/>
        <end position="856"/>
    </location>
</feature>
<gene>
    <name evidence="3" type="ORF">DM01DRAFT_1333025</name>
</gene>
<keyword evidence="4" id="KW-1185">Reference proteome</keyword>
<feature type="compositionally biased region" description="Acidic residues" evidence="1">
    <location>
        <begin position="155"/>
        <end position="166"/>
    </location>
</feature>
<name>A0A1X2GSJ0_9FUNG</name>
<feature type="compositionally biased region" description="Low complexity" evidence="1">
    <location>
        <begin position="576"/>
        <end position="591"/>
    </location>
</feature>
<dbReference type="OrthoDB" id="10025511at2759"/>
<reference evidence="3 4" key="1">
    <citation type="submission" date="2016-07" db="EMBL/GenBank/DDBJ databases">
        <title>Pervasive Adenine N6-methylation of Active Genes in Fungi.</title>
        <authorList>
            <consortium name="DOE Joint Genome Institute"/>
            <person name="Mondo S.J."/>
            <person name="Dannebaum R.O."/>
            <person name="Kuo R.C."/>
            <person name="Labutti K."/>
            <person name="Haridas S."/>
            <person name="Kuo A."/>
            <person name="Salamov A."/>
            <person name="Ahrendt S.R."/>
            <person name="Lipzen A."/>
            <person name="Sullivan W."/>
            <person name="Andreopoulos W.B."/>
            <person name="Clum A."/>
            <person name="Lindquist E."/>
            <person name="Daum C."/>
            <person name="Ramamoorthy G.K."/>
            <person name="Gryganskyi A."/>
            <person name="Culley D."/>
            <person name="Magnuson J.K."/>
            <person name="James T.Y."/>
            <person name="O'Malley M.A."/>
            <person name="Stajich J.E."/>
            <person name="Spatafora J.W."/>
            <person name="Visel A."/>
            <person name="Grigoriev I.V."/>
        </authorList>
    </citation>
    <scope>NUCLEOTIDE SEQUENCE [LARGE SCALE GENOMIC DNA]</scope>
    <source>
        <strain evidence="3 4">NRRL 3301</strain>
    </source>
</reference>
<accession>A0A1X2GSJ0</accession>
<dbReference type="AlphaFoldDB" id="A0A1X2GSJ0"/>
<dbReference type="InterPro" id="IPR001932">
    <property type="entry name" value="PPM-type_phosphatase-like_dom"/>
</dbReference>
<organism evidence="3 4">
    <name type="scientific">Hesseltinella vesiculosa</name>
    <dbReference type="NCBI Taxonomy" id="101127"/>
    <lineage>
        <taxon>Eukaryota</taxon>
        <taxon>Fungi</taxon>
        <taxon>Fungi incertae sedis</taxon>
        <taxon>Mucoromycota</taxon>
        <taxon>Mucoromycotina</taxon>
        <taxon>Mucoromycetes</taxon>
        <taxon>Mucorales</taxon>
        <taxon>Cunninghamellaceae</taxon>
        <taxon>Hesseltinella</taxon>
    </lineage>
</organism>
<feature type="compositionally biased region" description="Basic residues" evidence="1">
    <location>
        <begin position="135"/>
        <end position="151"/>
    </location>
</feature>
<comment type="caution">
    <text evidence="3">The sequence shown here is derived from an EMBL/GenBank/DDBJ whole genome shotgun (WGS) entry which is preliminary data.</text>
</comment>
<dbReference type="PANTHER" id="PTHR13832:SF827">
    <property type="entry name" value="PROTEIN PHOSPHATASE 1L"/>
    <property type="match status" value="1"/>
</dbReference>
<dbReference type="PROSITE" id="PS51746">
    <property type="entry name" value="PPM_2"/>
    <property type="match status" value="1"/>
</dbReference>
<sequence>MESVDTELGQLNLCDQLRSNSSFMKLMATLFHYGNQPMGAAQLVIAVRALELLPLRGETPKSTIQGIISTSRKMARDLQKPDPFAIHKDASGRGAKYAIAEDVLNGATVPPMKEIPDEPIILKSVQHPAGFNSLKRQKKPQRLGKFKKKRNAYGESDDDDNDEIDIDAEDDDYYGLTSRRSNKAPIHEEDTIFNYSLLFSPPPNDDSYIDPIDFVKYPVASYFAIVQQKGYAYPRFRSQERVKIPKVKCEDKYRVTDVLDRAAKQVVGRMFILADGHGGPGCAEYFVKHTPMALQDLCNQFHPDQFDDPAVQQQFEKQAKQLVETLDQHYLEIKREQLGRVPSSAPPTPPAKPTATTPPASSPTTAESPEQNTSDSLDDSHLDNDGCTLIINLFFGRWLVNINVGDSRSILISAPEPDRLPAPATAFPSSSSAATPNTPTNGSGTNGNGMDTLVGGVDKNYLMDVAFASQDHKPYLEHLAREILENGGEFIDSVQNRVIKVELSSLKEDGNRQAKRYALKNARIRPSSQYLVQQHLIQQQQQREAAAATAASNGYLSQSAVRSTATDPPQPLHDTPASSHAPSSTPASASSSPPPPPLRPMSFTRRSHLPSLNVARSCGDLDFKMNGQKHIISCEPDVTFMPIADDLPTAANDAQLADLSTVTAAATSTAHKSRRRHFLLMSTDGTFDYMYEETPDRQNRAIAKMLGPMIEDGEKLAKYLMEQEANVQTIAHQPGSPMDVDRPSDDKPTPNKETDDGQSPSKTPSSPAVSPTTTDPATDTGNDDGANNENAQDPIPDPPKPRLVRPLSDQENKVREAKEKTLSYAARYFADREANNGFFSSTLQDYDDCTIILVEI</sequence>
<evidence type="ECO:0000259" key="2">
    <source>
        <dbReference type="PROSITE" id="PS51746"/>
    </source>
</evidence>
<evidence type="ECO:0000256" key="1">
    <source>
        <dbReference type="SAM" id="MobiDB-lite"/>
    </source>
</evidence>
<feature type="compositionally biased region" description="Polar residues" evidence="1">
    <location>
        <begin position="558"/>
        <end position="567"/>
    </location>
</feature>
<feature type="region of interest" description="Disordered" evidence="1">
    <location>
        <begin position="729"/>
        <end position="816"/>
    </location>
</feature>
<dbReference type="Gene3D" id="3.60.40.10">
    <property type="entry name" value="PPM-type phosphatase domain"/>
    <property type="match status" value="1"/>
</dbReference>
<feature type="compositionally biased region" description="Low complexity" evidence="1">
    <location>
        <begin position="353"/>
        <end position="369"/>
    </location>
</feature>
<dbReference type="InterPro" id="IPR015655">
    <property type="entry name" value="PP2C"/>
</dbReference>
<dbReference type="Proteomes" id="UP000242146">
    <property type="component" value="Unassembled WGS sequence"/>
</dbReference>
<feature type="region of interest" description="Disordered" evidence="1">
    <location>
        <begin position="131"/>
        <end position="166"/>
    </location>
</feature>
<dbReference type="InterPro" id="IPR036457">
    <property type="entry name" value="PPM-type-like_dom_sf"/>
</dbReference>
<feature type="compositionally biased region" description="Basic and acidic residues" evidence="1">
    <location>
        <begin position="739"/>
        <end position="755"/>
    </location>
</feature>
<evidence type="ECO:0000313" key="4">
    <source>
        <dbReference type="Proteomes" id="UP000242146"/>
    </source>
</evidence>
<feature type="region of interest" description="Disordered" evidence="1">
    <location>
        <begin position="558"/>
        <end position="607"/>
    </location>
</feature>
<proteinExistence type="predicted"/>
<dbReference type="SMART" id="SM00332">
    <property type="entry name" value="PP2Cc"/>
    <property type="match status" value="1"/>
</dbReference>
<dbReference type="SUPFAM" id="SSF81606">
    <property type="entry name" value="PP2C-like"/>
    <property type="match status" value="1"/>
</dbReference>
<protein>
    <recommendedName>
        <fullName evidence="2">PPM-type phosphatase domain-containing protein</fullName>
    </recommendedName>
</protein>
<feature type="compositionally biased region" description="Low complexity" evidence="1">
    <location>
        <begin position="759"/>
        <end position="780"/>
    </location>
</feature>
<evidence type="ECO:0000313" key="3">
    <source>
        <dbReference type="EMBL" id="ORX59561.1"/>
    </source>
</evidence>
<dbReference type="GO" id="GO:0004722">
    <property type="term" value="F:protein serine/threonine phosphatase activity"/>
    <property type="evidence" value="ECO:0007669"/>
    <property type="project" value="InterPro"/>
</dbReference>
<dbReference type="STRING" id="101127.A0A1X2GSJ0"/>
<dbReference type="EMBL" id="MCGT01000005">
    <property type="protein sequence ID" value="ORX59561.1"/>
    <property type="molecule type" value="Genomic_DNA"/>
</dbReference>
<dbReference type="PANTHER" id="PTHR13832">
    <property type="entry name" value="PROTEIN PHOSPHATASE 2C"/>
    <property type="match status" value="1"/>
</dbReference>